<proteinExistence type="predicted"/>
<organism evidence="3 4">
    <name type="scientific">Gossypium hirsutum</name>
    <name type="common">Upland cotton</name>
    <name type="synonym">Gossypium mexicanum</name>
    <dbReference type="NCBI Taxonomy" id="3635"/>
    <lineage>
        <taxon>Eukaryota</taxon>
        <taxon>Viridiplantae</taxon>
        <taxon>Streptophyta</taxon>
        <taxon>Embryophyta</taxon>
        <taxon>Tracheophyta</taxon>
        <taxon>Spermatophyta</taxon>
        <taxon>Magnoliopsida</taxon>
        <taxon>eudicotyledons</taxon>
        <taxon>Gunneridae</taxon>
        <taxon>Pentapetalae</taxon>
        <taxon>rosids</taxon>
        <taxon>malvids</taxon>
        <taxon>Malvales</taxon>
        <taxon>Malvaceae</taxon>
        <taxon>Malvoideae</taxon>
        <taxon>Gossypium</taxon>
    </lineage>
</organism>
<keyword evidence="1" id="KW-0812">Transmembrane</keyword>
<reference evidence="3" key="1">
    <citation type="journal article" date="2020" name="Nat. Genet.">
        <title>Genomic diversifications of five Gossypium allopolyploid species and their impact on cotton improvement.</title>
        <authorList>
            <person name="Chen Z.J."/>
            <person name="Sreedasyam A."/>
            <person name="Ando A."/>
            <person name="Song Q."/>
            <person name="De Santiago L.M."/>
            <person name="Hulse-Kemp A.M."/>
            <person name="Ding M."/>
            <person name="Ye W."/>
            <person name="Kirkbride R.C."/>
            <person name="Jenkins J."/>
            <person name="Plott C."/>
            <person name="Lovell J."/>
            <person name="Lin Y.M."/>
            <person name="Vaughn R."/>
            <person name="Liu B."/>
            <person name="Simpson S."/>
            <person name="Scheffler B.E."/>
            <person name="Wen L."/>
            <person name="Saski C.A."/>
            <person name="Grover C.E."/>
            <person name="Hu G."/>
            <person name="Conover J.L."/>
            <person name="Carlson J.W."/>
            <person name="Shu S."/>
            <person name="Boston L.B."/>
            <person name="Williams M."/>
            <person name="Peterson D.G."/>
            <person name="McGee K."/>
            <person name="Jones D.C."/>
            <person name="Wendel J.F."/>
            <person name="Stelly D.M."/>
            <person name="Grimwood J."/>
            <person name="Schmutz J."/>
        </authorList>
    </citation>
    <scope>NUCLEOTIDE SEQUENCE [LARGE SCALE GENOMIC DNA]</scope>
    <source>
        <strain evidence="3">cv. TM-1</strain>
    </source>
</reference>
<dbReference type="KEGG" id="ghi:107939327"/>
<dbReference type="AlphaFoldDB" id="A0A1U8MRG0"/>
<dbReference type="Proteomes" id="UP000818029">
    <property type="component" value="Chromosome D11"/>
</dbReference>
<evidence type="ECO:0000313" key="4">
    <source>
        <dbReference type="RefSeq" id="XP_016728143.1"/>
    </source>
</evidence>
<evidence type="ECO:0000259" key="2">
    <source>
        <dbReference type="Pfam" id="PF10536"/>
    </source>
</evidence>
<dbReference type="PaxDb" id="3635-A0A1U8MRG0"/>
<dbReference type="GeneID" id="107939327"/>
<reference evidence="4" key="2">
    <citation type="submission" date="2025-08" db="UniProtKB">
        <authorList>
            <consortium name="RefSeq"/>
        </authorList>
    </citation>
    <scope>IDENTIFICATION</scope>
</reference>
<feature type="transmembrane region" description="Helical" evidence="1">
    <location>
        <begin position="142"/>
        <end position="162"/>
    </location>
</feature>
<dbReference type="GO" id="GO:0010073">
    <property type="term" value="P:meristem maintenance"/>
    <property type="evidence" value="ECO:0007669"/>
    <property type="project" value="InterPro"/>
</dbReference>
<feature type="domain" description="Aminotransferase-like plant mobile" evidence="2">
    <location>
        <begin position="2"/>
        <end position="188"/>
    </location>
</feature>
<evidence type="ECO:0000256" key="1">
    <source>
        <dbReference type="SAM" id="Phobius"/>
    </source>
</evidence>
<keyword evidence="3" id="KW-1185">Reference proteome</keyword>
<protein>
    <submittedName>
        <fullName evidence="4">Serine/threonine-protein phosphatase 7 long form homolog</fullName>
    </submittedName>
</protein>
<evidence type="ECO:0000313" key="3">
    <source>
        <dbReference type="Proteomes" id="UP000818029"/>
    </source>
</evidence>
<gene>
    <name evidence="4" type="primary">LOC107939327</name>
</gene>
<dbReference type="RefSeq" id="XP_016728143.1">
    <property type="nucleotide sequence ID" value="XM_016872654.1"/>
</dbReference>
<dbReference type="STRING" id="3635.A0A1U8MRG0"/>
<dbReference type="InterPro" id="IPR019557">
    <property type="entry name" value="AminoTfrase-like_pln_mobile"/>
</dbReference>
<name>A0A1U8MRG0_GOSHI</name>
<keyword evidence="1" id="KW-0472">Membrane</keyword>
<dbReference type="PANTHER" id="PTHR46033">
    <property type="entry name" value="PROTEIN MAIN-LIKE 2"/>
    <property type="match status" value="1"/>
</dbReference>
<accession>A0A1U8MRG0</accession>
<dbReference type="Pfam" id="PF10536">
    <property type="entry name" value="PMD"/>
    <property type="match status" value="1"/>
</dbReference>
<keyword evidence="1" id="KW-1133">Transmembrane helix</keyword>
<dbReference type="InterPro" id="IPR044824">
    <property type="entry name" value="MAIN-like"/>
</dbReference>
<sequence length="205" mass="23638">MIRTFDLKYDLISVLVERWYPETHIFHLSYGDCTITLEHVALQLRLPIDNSAVTGVNTVSELATLCYDLLGHSPGDGGDKFMSLRYSWLKENFEYLPSTTIEQEMLCTTRAYIMYMIEGVVMPNANNNKVQLMYLPLLSDFYATHLYSWGSIVLATLYRVLFQITKRRAVNIGGCLVLLQSWALYQMPFLELVTHQTYVFPLVNI</sequence>
<dbReference type="PANTHER" id="PTHR46033:SF8">
    <property type="entry name" value="PROTEIN MAINTENANCE OF MERISTEMS-LIKE"/>
    <property type="match status" value="1"/>
</dbReference>